<accession>A0A7J7HQE1</accession>
<proteinExistence type="predicted"/>
<feature type="chain" id="PRO_5029915245" evidence="2">
    <location>
        <begin position="27"/>
        <end position="82"/>
    </location>
</feature>
<evidence type="ECO:0000313" key="3">
    <source>
        <dbReference type="EMBL" id="KAF5955090.1"/>
    </source>
</evidence>
<evidence type="ECO:0000313" key="4">
    <source>
        <dbReference type="Proteomes" id="UP000593564"/>
    </source>
</evidence>
<name>A0A7J7HQE1_CAMSI</name>
<evidence type="ECO:0000256" key="1">
    <source>
        <dbReference type="SAM" id="MobiDB-lite"/>
    </source>
</evidence>
<dbReference type="EMBL" id="JACBKZ010000003">
    <property type="protein sequence ID" value="KAF5955090.1"/>
    <property type="molecule type" value="Genomic_DNA"/>
</dbReference>
<reference evidence="4" key="1">
    <citation type="journal article" date="2020" name="Nat. Commun.">
        <title>Genome assembly of wild tea tree DASZ reveals pedigree and selection history of tea varieties.</title>
        <authorList>
            <person name="Zhang W."/>
            <person name="Zhang Y."/>
            <person name="Qiu H."/>
            <person name="Guo Y."/>
            <person name="Wan H."/>
            <person name="Zhang X."/>
            <person name="Scossa F."/>
            <person name="Alseekh S."/>
            <person name="Zhang Q."/>
            <person name="Wang P."/>
            <person name="Xu L."/>
            <person name="Schmidt M.H."/>
            <person name="Jia X."/>
            <person name="Li D."/>
            <person name="Zhu A."/>
            <person name="Guo F."/>
            <person name="Chen W."/>
            <person name="Ni D."/>
            <person name="Usadel B."/>
            <person name="Fernie A.R."/>
            <person name="Wen W."/>
        </authorList>
    </citation>
    <scope>NUCLEOTIDE SEQUENCE [LARGE SCALE GENOMIC DNA]</scope>
    <source>
        <strain evidence="4">cv. G240</strain>
    </source>
</reference>
<protein>
    <submittedName>
        <fullName evidence="3">Uncharacterized protein</fullName>
    </submittedName>
</protein>
<keyword evidence="4" id="KW-1185">Reference proteome</keyword>
<feature type="region of interest" description="Disordered" evidence="1">
    <location>
        <begin position="44"/>
        <end position="82"/>
    </location>
</feature>
<reference evidence="3 4" key="2">
    <citation type="submission" date="2020-07" db="EMBL/GenBank/DDBJ databases">
        <title>Genome assembly of wild tea tree DASZ reveals pedigree and selection history of tea varieties.</title>
        <authorList>
            <person name="Zhang W."/>
        </authorList>
    </citation>
    <scope>NUCLEOTIDE SEQUENCE [LARGE SCALE GENOMIC DNA]</scope>
    <source>
        <strain evidence="4">cv. G240</strain>
        <tissue evidence="3">Leaf</tissue>
    </source>
</reference>
<feature type="signal peptide" evidence="2">
    <location>
        <begin position="1"/>
        <end position="26"/>
    </location>
</feature>
<dbReference type="AlphaFoldDB" id="A0A7J7HQE1"/>
<comment type="caution">
    <text evidence="3">The sequence shown here is derived from an EMBL/GenBank/DDBJ whole genome shotgun (WGS) entry which is preliminary data.</text>
</comment>
<sequence>MCKRPLTTLLYMVFVIIVSLFGYVHGTSHTQPLKIEPMPPRSPINFNGFLPKSTLIPPSGPSKRHNEDPNDNHEDIKFRRRK</sequence>
<gene>
    <name evidence="3" type="ORF">HYC85_007946</name>
</gene>
<organism evidence="3 4">
    <name type="scientific">Camellia sinensis</name>
    <name type="common">Tea plant</name>
    <name type="synonym">Thea sinensis</name>
    <dbReference type="NCBI Taxonomy" id="4442"/>
    <lineage>
        <taxon>Eukaryota</taxon>
        <taxon>Viridiplantae</taxon>
        <taxon>Streptophyta</taxon>
        <taxon>Embryophyta</taxon>
        <taxon>Tracheophyta</taxon>
        <taxon>Spermatophyta</taxon>
        <taxon>Magnoliopsida</taxon>
        <taxon>eudicotyledons</taxon>
        <taxon>Gunneridae</taxon>
        <taxon>Pentapetalae</taxon>
        <taxon>asterids</taxon>
        <taxon>Ericales</taxon>
        <taxon>Theaceae</taxon>
        <taxon>Camellia</taxon>
    </lineage>
</organism>
<keyword evidence="2" id="KW-0732">Signal</keyword>
<evidence type="ECO:0000256" key="2">
    <source>
        <dbReference type="SAM" id="SignalP"/>
    </source>
</evidence>
<feature type="compositionally biased region" description="Basic and acidic residues" evidence="1">
    <location>
        <begin position="64"/>
        <end position="82"/>
    </location>
</feature>
<dbReference type="Proteomes" id="UP000593564">
    <property type="component" value="Unassembled WGS sequence"/>
</dbReference>